<organism evidence="7 8">
    <name type="scientific">Fluviispira multicolorata</name>
    <dbReference type="NCBI Taxonomy" id="2654512"/>
    <lineage>
        <taxon>Bacteria</taxon>
        <taxon>Pseudomonadati</taxon>
        <taxon>Bdellovibrionota</taxon>
        <taxon>Oligoflexia</taxon>
        <taxon>Silvanigrellales</taxon>
        <taxon>Silvanigrellaceae</taxon>
        <taxon>Fluviispira</taxon>
    </lineage>
</organism>
<dbReference type="RefSeq" id="WP_152213284.1">
    <property type="nucleotide sequence ID" value="NZ_WFLN01000007.1"/>
</dbReference>
<dbReference type="PANTHER" id="PTHR42885">
    <property type="entry name" value="HISTIDINOL-PHOSPHATE AMINOTRANSFERASE-RELATED"/>
    <property type="match status" value="1"/>
</dbReference>
<evidence type="ECO:0000313" key="8">
    <source>
        <dbReference type="Proteomes" id="UP000442694"/>
    </source>
</evidence>
<dbReference type="Gene3D" id="3.40.640.10">
    <property type="entry name" value="Type I PLP-dependent aspartate aminotransferase-like (Major domain)"/>
    <property type="match status" value="1"/>
</dbReference>
<dbReference type="Gene3D" id="3.90.1150.10">
    <property type="entry name" value="Aspartate Aminotransferase, domain 1"/>
    <property type="match status" value="1"/>
</dbReference>
<dbReference type="CDD" id="cd00609">
    <property type="entry name" value="AAT_like"/>
    <property type="match status" value="1"/>
</dbReference>
<keyword evidence="4" id="KW-0663">Pyridoxal phosphate</keyword>
<dbReference type="InterPro" id="IPR004839">
    <property type="entry name" value="Aminotransferase_I/II_large"/>
</dbReference>
<comment type="caution">
    <text evidence="7">The sequence shown here is derived from an EMBL/GenBank/DDBJ whole genome shotgun (WGS) entry which is preliminary data.</text>
</comment>
<dbReference type="AlphaFoldDB" id="A0A833N594"/>
<evidence type="ECO:0000256" key="5">
    <source>
        <dbReference type="RuleBase" id="RU000481"/>
    </source>
</evidence>
<proteinExistence type="inferred from homology"/>
<evidence type="ECO:0000256" key="4">
    <source>
        <dbReference type="ARBA" id="ARBA00022898"/>
    </source>
</evidence>
<dbReference type="SUPFAM" id="SSF53383">
    <property type="entry name" value="PLP-dependent transferases"/>
    <property type="match status" value="1"/>
</dbReference>
<evidence type="ECO:0000256" key="1">
    <source>
        <dbReference type="ARBA" id="ARBA00001933"/>
    </source>
</evidence>
<dbReference type="PROSITE" id="PS00105">
    <property type="entry name" value="AA_TRANSFER_CLASS_1"/>
    <property type="match status" value="1"/>
</dbReference>
<protein>
    <recommendedName>
        <fullName evidence="5">Aminotransferase</fullName>
        <ecNumber evidence="5">2.6.1.-</ecNumber>
    </recommendedName>
</protein>
<dbReference type="InterPro" id="IPR015421">
    <property type="entry name" value="PyrdxlP-dep_Trfase_major"/>
</dbReference>
<evidence type="ECO:0000256" key="3">
    <source>
        <dbReference type="ARBA" id="ARBA00022679"/>
    </source>
</evidence>
<evidence type="ECO:0000259" key="6">
    <source>
        <dbReference type="Pfam" id="PF00155"/>
    </source>
</evidence>
<dbReference type="GO" id="GO:0030170">
    <property type="term" value="F:pyridoxal phosphate binding"/>
    <property type="evidence" value="ECO:0007669"/>
    <property type="project" value="InterPro"/>
</dbReference>
<evidence type="ECO:0000313" key="7">
    <source>
        <dbReference type="EMBL" id="KAB8029942.1"/>
    </source>
</evidence>
<dbReference type="InterPro" id="IPR004838">
    <property type="entry name" value="NHTrfase_class1_PyrdxlP-BS"/>
</dbReference>
<keyword evidence="8" id="KW-1185">Reference proteome</keyword>
<dbReference type="GO" id="GO:0008483">
    <property type="term" value="F:transaminase activity"/>
    <property type="evidence" value="ECO:0007669"/>
    <property type="project" value="UniProtKB-KW"/>
</dbReference>
<reference evidence="7 8" key="1">
    <citation type="submission" date="2019-10" db="EMBL/GenBank/DDBJ databases">
        <title>New genus of Silvanigrellaceae.</title>
        <authorList>
            <person name="Pitt A."/>
            <person name="Hahn M.W."/>
        </authorList>
    </citation>
    <scope>NUCLEOTIDE SEQUENCE [LARGE SCALE GENOMIC DNA]</scope>
    <source>
        <strain evidence="7 8">33A1-SZDP</strain>
    </source>
</reference>
<dbReference type="PANTHER" id="PTHR42885:SF2">
    <property type="entry name" value="HISTIDINOL-PHOSPHATE AMINOTRANSFERASE"/>
    <property type="match status" value="1"/>
</dbReference>
<evidence type="ECO:0000256" key="2">
    <source>
        <dbReference type="ARBA" id="ARBA00022576"/>
    </source>
</evidence>
<dbReference type="Proteomes" id="UP000442694">
    <property type="component" value="Unassembled WGS sequence"/>
</dbReference>
<dbReference type="Pfam" id="PF00155">
    <property type="entry name" value="Aminotran_1_2"/>
    <property type="match status" value="1"/>
</dbReference>
<comment type="similarity">
    <text evidence="5">Belongs to the class-I pyridoxal-phosphate-dependent aminotransferase family.</text>
</comment>
<sequence>MIEEIKLSIEVLALDRNEYYFEHHPQVLASFHLCNSQNYSRYASNDGHTQMLNSLALLLKIEAENITLAHGAEDALIKALSWLKLKYKTIVVDDFSWTNYIHIAEGLGYQVHKIPTQMSGNSFILNIAGLKNHLNKCEPSVILLTSPNNPTGHSISQNELYSLLKTYPEHFFILDMVYAPFFEQTYFCLMNHENSLFVGSFSKYFGLPGLRVGFAVGLLPKAFKLNLGLQPQAIHICQTVLNHINWYQSNRSEMIQFAQALLEKKYKNIKPFKSDAPFILVQLVRVKSLQKILLSAEEMTFVRPKYLVKDNVPYIRFGLGPAHVCAKIEDYLTFIDKKFDENSF</sequence>
<comment type="cofactor">
    <cofactor evidence="1 5">
        <name>pyridoxal 5'-phosphate</name>
        <dbReference type="ChEBI" id="CHEBI:597326"/>
    </cofactor>
</comment>
<keyword evidence="2 5" id="KW-0032">Aminotransferase</keyword>
<keyword evidence="3 5" id="KW-0808">Transferase</keyword>
<gene>
    <name evidence="7" type="ORF">GCL57_10425</name>
</gene>
<dbReference type="EC" id="2.6.1.-" evidence="5"/>
<feature type="domain" description="Aminotransferase class I/classII large" evidence="6">
    <location>
        <begin position="10"/>
        <end position="301"/>
    </location>
</feature>
<dbReference type="InterPro" id="IPR015424">
    <property type="entry name" value="PyrdxlP-dep_Trfase"/>
</dbReference>
<dbReference type="InterPro" id="IPR015422">
    <property type="entry name" value="PyrdxlP-dep_Trfase_small"/>
</dbReference>
<accession>A0A833N594</accession>
<name>A0A833N594_9BACT</name>
<dbReference type="EMBL" id="WFLN01000007">
    <property type="protein sequence ID" value="KAB8029942.1"/>
    <property type="molecule type" value="Genomic_DNA"/>
</dbReference>